<feature type="transmembrane region" description="Helical" evidence="1">
    <location>
        <begin position="7"/>
        <end position="27"/>
    </location>
</feature>
<keyword evidence="1" id="KW-1133">Transmembrane helix</keyword>
<protein>
    <submittedName>
        <fullName evidence="2">Uncharacterized protein</fullName>
    </submittedName>
</protein>
<evidence type="ECO:0000313" key="3">
    <source>
        <dbReference type="Proteomes" id="UP000749559"/>
    </source>
</evidence>
<proteinExistence type="predicted"/>
<keyword evidence="3" id="KW-1185">Reference proteome</keyword>
<accession>A0A8S4NYQ9</accession>
<feature type="non-terminal residue" evidence="2">
    <location>
        <position position="1"/>
    </location>
</feature>
<reference evidence="2" key="1">
    <citation type="submission" date="2022-03" db="EMBL/GenBank/DDBJ databases">
        <authorList>
            <person name="Martin C."/>
        </authorList>
    </citation>
    <scope>NUCLEOTIDE SEQUENCE</scope>
</reference>
<organism evidence="2 3">
    <name type="scientific">Owenia fusiformis</name>
    <name type="common">Polychaete worm</name>
    <dbReference type="NCBI Taxonomy" id="6347"/>
    <lineage>
        <taxon>Eukaryota</taxon>
        <taxon>Metazoa</taxon>
        <taxon>Spiralia</taxon>
        <taxon>Lophotrochozoa</taxon>
        <taxon>Annelida</taxon>
        <taxon>Polychaeta</taxon>
        <taxon>Sedentaria</taxon>
        <taxon>Canalipalpata</taxon>
        <taxon>Sabellida</taxon>
        <taxon>Oweniida</taxon>
        <taxon>Oweniidae</taxon>
        <taxon>Owenia</taxon>
    </lineage>
</organism>
<gene>
    <name evidence="2" type="ORF">OFUS_LOCUS12834</name>
</gene>
<comment type="caution">
    <text evidence="2">The sequence shown here is derived from an EMBL/GenBank/DDBJ whole genome shotgun (WGS) entry which is preliminary data.</text>
</comment>
<dbReference type="Proteomes" id="UP000749559">
    <property type="component" value="Unassembled WGS sequence"/>
</dbReference>
<dbReference type="EMBL" id="CAIIXF020000006">
    <property type="protein sequence ID" value="CAH1787056.1"/>
    <property type="molecule type" value="Genomic_DNA"/>
</dbReference>
<dbReference type="AlphaFoldDB" id="A0A8S4NYQ9"/>
<evidence type="ECO:0000256" key="1">
    <source>
        <dbReference type="SAM" id="Phobius"/>
    </source>
</evidence>
<name>A0A8S4NYQ9_OWEFU</name>
<dbReference type="OrthoDB" id="9979734at2759"/>
<keyword evidence="1" id="KW-0472">Membrane</keyword>
<evidence type="ECO:0000313" key="2">
    <source>
        <dbReference type="EMBL" id="CAH1787056.1"/>
    </source>
</evidence>
<sequence>SISKNHILIISILVLVSTVGMLIQSGYTEYISTTFLIQARYPNLVMSQPKRYRKQEVIPSKLAKDELISSDQPKDMKNDEEHVPTTTVQNNTKLTTLEPSTMSESLESETMTFKELPTQLPKLLLSTSTSNNEITQARKVDSDKYIVFLCGEGMLCGGLGDRLKGIQSTFLLALMLKRKFRIISTIPCDLYNQLGENREPWHRPIPPGLKSKTLRMINGHRSCGYQIFGKINGTNMNIDAKFPEPVIRIRTNQEWTPRFHEEPYKTILSDLGLDISNFTEKYLFSKIYDHLFKPQPKILALFDRFLSKARPKPGIKLVCAQVRKGANPSIPRESSKRIRNYDEWLPILWDFLSLYNDSSKYTIFVTTDSQEIREHSQTLFPDTIIDTEGKITHVDRFDNKDDACKGMEKTILDFTILANCDITVVSRSNFGKLSSQLQSPASKLYTFQRGILHEGPEGNQVGKVFNRTTKAFTDDCSNVQCPQSRNICT</sequence>
<dbReference type="Gene3D" id="3.40.50.11350">
    <property type="match status" value="1"/>
</dbReference>
<keyword evidence="1" id="KW-0812">Transmembrane</keyword>